<dbReference type="Gene3D" id="3.40.50.300">
    <property type="entry name" value="P-loop containing nucleotide triphosphate hydrolases"/>
    <property type="match status" value="1"/>
</dbReference>
<organism evidence="12 13">
    <name type="scientific">Aquifex aeolicus</name>
    <dbReference type="NCBI Taxonomy" id="63363"/>
    <lineage>
        <taxon>Bacteria</taxon>
        <taxon>Pseudomonadati</taxon>
        <taxon>Aquificota</taxon>
        <taxon>Aquificia</taxon>
        <taxon>Aquificales</taxon>
        <taxon>Aquificaceae</taxon>
        <taxon>Aquifex</taxon>
    </lineage>
</organism>
<dbReference type="GO" id="GO:0004765">
    <property type="term" value="F:shikimate kinase activity"/>
    <property type="evidence" value="ECO:0007669"/>
    <property type="project" value="UniProtKB-UniRule"/>
</dbReference>
<dbReference type="GO" id="GO:0000287">
    <property type="term" value="F:magnesium ion binding"/>
    <property type="evidence" value="ECO:0007669"/>
    <property type="project" value="UniProtKB-UniRule"/>
</dbReference>
<dbReference type="GO" id="GO:0009423">
    <property type="term" value="P:chorismate biosynthetic process"/>
    <property type="evidence" value="ECO:0007669"/>
    <property type="project" value="UniProtKB-UniRule"/>
</dbReference>
<comment type="caution">
    <text evidence="12">The sequence shown here is derived from an EMBL/GenBank/DDBJ whole genome shotgun (WGS) entry which is preliminary data.</text>
</comment>
<comment type="catalytic activity">
    <reaction evidence="10 11">
        <text>shikimate + ATP = 3-phosphoshikimate + ADP + H(+)</text>
        <dbReference type="Rhea" id="RHEA:13121"/>
        <dbReference type="ChEBI" id="CHEBI:15378"/>
        <dbReference type="ChEBI" id="CHEBI:30616"/>
        <dbReference type="ChEBI" id="CHEBI:36208"/>
        <dbReference type="ChEBI" id="CHEBI:145989"/>
        <dbReference type="ChEBI" id="CHEBI:456216"/>
        <dbReference type="EC" id="2.7.1.71"/>
    </reaction>
</comment>
<dbReference type="Pfam" id="PF01202">
    <property type="entry name" value="SKI"/>
    <property type="match status" value="1"/>
</dbReference>
<keyword evidence="11" id="KW-0963">Cytoplasm</keyword>
<keyword evidence="7 11" id="KW-0418">Kinase</keyword>
<dbReference type="GO" id="GO:0008652">
    <property type="term" value="P:amino acid biosynthetic process"/>
    <property type="evidence" value="ECO:0007669"/>
    <property type="project" value="UniProtKB-KW"/>
</dbReference>
<evidence type="ECO:0000256" key="7">
    <source>
        <dbReference type="ARBA" id="ARBA00022777"/>
    </source>
</evidence>
<dbReference type="PROSITE" id="PS01128">
    <property type="entry name" value="SHIKIMATE_KINASE"/>
    <property type="match status" value="1"/>
</dbReference>
<keyword evidence="11" id="KW-0460">Magnesium</keyword>
<evidence type="ECO:0000256" key="5">
    <source>
        <dbReference type="ARBA" id="ARBA00022679"/>
    </source>
</evidence>
<feature type="binding site" evidence="11">
    <location>
        <position position="15"/>
    </location>
    <ligand>
        <name>Mg(2+)</name>
        <dbReference type="ChEBI" id="CHEBI:18420"/>
    </ligand>
</feature>
<dbReference type="InterPro" id="IPR000623">
    <property type="entry name" value="Shikimate_kinase/TSH1"/>
</dbReference>
<comment type="subunit">
    <text evidence="11">Monomer.</text>
</comment>
<feature type="binding site" evidence="11">
    <location>
        <position position="135"/>
    </location>
    <ligand>
        <name>substrate</name>
    </ligand>
</feature>
<evidence type="ECO:0000256" key="11">
    <source>
        <dbReference type="HAMAP-Rule" id="MF_00109"/>
    </source>
</evidence>
<gene>
    <name evidence="11" type="primary">aroK</name>
    <name evidence="12" type="ORF">EYH37_00225</name>
</gene>
<dbReference type="GO" id="GO:0009073">
    <property type="term" value="P:aromatic amino acid family biosynthetic process"/>
    <property type="evidence" value="ECO:0007669"/>
    <property type="project" value="UniProtKB-KW"/>
</dbReference>
<comment type="caution">
    <text evidence="11">Lacks conserved residue(s) required for the propagation of feature annotation.</text>
</comment>
<evidence type="ECO:0000256" key="8">
    <source>
        <dbReference type="ARBA" id="ARBA00022840"/>
    </source>
</evidence>
<evidence type="ECO:0000256" key="10">
    <source>
        <dbReference type="ARBA" id="ARBA00048567"/>
    </source>
</evidence>
<comment type="subcellular location">
    <subcellularLocation>
        <location evidence="11">Cytoplasm</location>
    </subcellularLocation>
</comment>
<dbReference type="PANTHER" id="PTHR21087:SF16">
    <property type="entry name" value="SHIKIMATE KINASE 1, CHLOROPLASTIC"/>
    <property type="match status" value="1"/>
</dbReference>
<feature type="binding site" evidence="11">
    <location>
        <position position="33"/>
    </location>
    <ligand>
        <name>substrate</name>
    </ligand>
</feature>
<evidence type="ECO:0000256" key="4">
    <source>
        <dbReference type="ARBA" id="ARBA00022605"/>
    </source>
</evidence>
<comment type="similarity">
    <text evidence="2 11">Belongs to the shikimate kinase family.</text>
</comment>
<keyword evidence="8 11" id="KW-0067">ATP-binding</keyword>
<evidence type="ECO:0000256" key="1">
    <source>
        <dbReference type="ARBA" id="ARBA00004842"/>
    </source>
</evidence>
<dbReference type="InterPro" id="IPR027417">
    <property type="entry name" value="P-loop_NTPase"/>
</dbReference>
<feature type="binding site" evidence="11">
    <location>
        <position position="118"/>
    </location>
    <ligand>
        <name>ATP</name>
        <dbReference type="ChEBI" id="CHEBI:30616"/>
    </ligand>
</feature>
<dbReference type="PANTHER" id="PTHR21087">
    <property type="entry name" value="SHIKIMATE KINASE"/>
    <property type="match status" value="1"/>
</dbReference>
<protein>
    <recommendedName>
        <fullName evidence="3 11">Shikimate kinase</fullName>
        <shortName evidence="11">SK</shortName>
        <ecNumber evidence="3 11">2.7.1.71</ecNumber>
    </recommendedName>
</protein>
<dbReference type="PRINTS" id="PR01100">
    <property type="entry name" value="SHIKIMTKNASE"/>
</dbReference>
<dbReference type="GO" id="GO:0005524">
    <property type="term" value="F:ATP binding"/>
    <property type="evidence" value="ECO:0007669"/>
    <property type="project" value="UniProtKB-UniRule"/>
</dbReference>
<evidence type="ECO:0000313" key="13">
    <source>
        <dbReference type="Proteomes" id="UP000606463"/>
    </source>
</evidence>
<accession>A0A9D0YMP4</accession>
<keyword evidence="11" id="KW-0479">Metal-binding</keyword>
<evidence type="ECO:0000256" key="9">
    <source>
        <dbReference type="ARBA" id="ARBA00023141"/>
    </source>
</evidence>
<keyword evidence="9 11" id="KW-0057">Aromatic amino acid biosynthesis</keyword>
<evidence type="ECO:0000256" key="3">
    <source>
        <dbReference type="ARBA" id="ARBA00012154"/>
    </source>
</evidence>
<dbReference type="CDD" id="cd00464">
    <property type="entry name" value="SK"/>
    <property type="match status" value="1"/>
</dbReference>
<feature type="binding site" evidence="11">
    <location>
        <position position="57"/>
    </location>
    <ligand>
        <name>substrate</name>
    </ligand>
</feature>
<comment type="function">
    <text evidence="11">Catalyzes the specific phosphorylation of the 3-hydroxyl group of shikimic acid using ATP as a cosubstrate.</text>
</comment>
<keyword evidence="5 11" id="KW-0808">Transferase</keyword>
<evidence type="ECO:0000256" key="2">
    <source>
        <dbReference type="ARBA" id="ARBA00006997"/>
    </source>
</evidence>
<reference evidence="12" key="1">
    <citation type="journal article" date="2020" name="ISME J.">
        <title>Gammaproteobacteria mediating utilization of methyl-, sulfur- and petroleum organic compounds in deep ocean hydrothermal plumes.</title>
        <authorList>
            <person name="Zhou Z."/>
            <person name="Liu Y."/>
            <person name="Pan J."/>
            <person name="Cron B.R."/>
            <person name="Toner B.M."/>
            <person name="Anantharaman K."/>
            <person name="Breier J.A."/>
            <person name="Dick G.J."/>
            <person name="Li M."/>
        </authorList>
    </citation>
    <scope>NUCLEOTIDE SEQUENCE</scope>
    <source>
        <strain evidence="12">SZUA-1501</strain>
    </source>
</reference>
<name>A0A9D0YMP4_AQUAO</name>
<keyword evidence="4 11" id="KW-0028">Amino-acid biosynthesis</keyword>
<dbReference type="SUPFAM" id="SSF52540">
    <property type="entry name" value="P-loop containing nucleoside triphosphate hydrolases"/>
    <property type="match status" value="1"/>
</dbReference>
<dbReference type="EC" id="2.7.1.71" evidence="3 11"/>
<dbReference type="InterPro" id="IPR031322">
    <property type="entry name" value="Shikimate/glucono_kinase"/>
</dbReference>
<dbReference type="Proteomes" id="UP000606463">
    <property type="component" value="Unassembled WGS sequence"/>
</dbReference>
<comment type="pathway">
    <text evidence="1 11">Metabolic intermediate biosynthesis; chorismate biosynthesis; chorismate from D-erythrose 4-phosphate and phosphoenolpyruvate: step 5/7.</text>
</comment>
<sequence length="163" mass="18675">MKKIYLVGFMGSGKTTVGRHLAKKLKTPFVDIDGEIETREGLTIPQIFSLKGENYFRTLEMEVLKDVTRSLPTFVIATGGGLGANQTAMEFMKQNGTVIWLDIDFETFKRRTAKDPNRPLLRKSEEALKKLFEERKKIYSQAHLRIESQKSVEQTVQKILSFM</sequence>
<dbReference type="EMBL" id="DQVE01000002">
    <property type="protein sequence ID" value="HIP97785.1"/>
    <property type="molecule type" value="Genomic_DNA"/>
</dbReference>
<feature type="binding site" evidence="11">
    <location>
        <begin position="11"/>
        <end position="16"/>
    </location>
    <ligand>
        <name>ATP</name>
        <dbReference type="ChEBI" id="CHEBI:30616"/>
    </ligand>
</feature>
<dbReference type="HAMAP" id="MF_00109">
    <property type="entry name" value="Shikimate_kinase"/>
    <property type="match status" value="1"/>
</dbReference>
<keyword evidence="6 11" id="KW-0547">Nucleotide-binding</keyword>
<comment type="cofactor">
    <cofactor evidence="11">
        <name>Mg(2+)</name>
        <dbReference type="ChEBI" id="CHEBI:18420"/>
    </cofactor>
    <text evidence="11">Binds 1 Mg(2+) ion per subunit.</text>
</comment>
<proteinExistence type="inferred from homology"/>
<evidence type="ECO:0000256" key="6">
    <source>
        <dbReference type="ARBA" id="ARBA00022741"/>
    </source>
</evidence>
<dbReference type="InterPro" id="IPR023000">
    <property type="entry name" value="Shikimate_kinase_CS"/>
</dbReference>
<feature type="binding site" evidence="11">
    <location>
        <position position="80"/>
    </location>
    <ligand>
        <name>substrate</name>
    </ligand>
</feature>
<evidence type="ECO:0000313" key="12">
    <source>
        <dbReference type="EMBL" id="HIP97785.1"/>
    </source>
</evidence>
<dbReference type="AlphaFoldDB" id="A0A9D0YMP4"/>
<dbReference type="GO" id="GO:0005829">
    <property type="term" value="C:cytosol"/>
    <property type="evidence" value="ECO:0007669"/>
    <property type="project" value="TreeGrafter"/>
</dbReference>